<comment type="subcellular location">
    <subcellularLocation>
        <location evidence="2">Cytoplasm</location>
    </subcellularLocation>
</comment>
<dbReference type="GO" id="GO:0000287">
    <property type="term" value="F:magnesium ion binding"/>
    <property type="evidence" value="ECO:0007669"/>
    <property type="project" value="InterPro"/>
</dbReference>
<evidence type="ECO:0000256" key="3">
    <source>
        <dbReference type="ARBA" id="ARBA00004667"/>
    </source>
</evidence>
<evidence type="ECO:0000256" key="12">
    <source>
        <dbReference type="ARBA" id="ARBA00022840"/>
    </source>
</evidence>
<dbReference type="InterPro" id="IPR013115">
    <property type="entry name" value="HisG_C"/>
</dbReference>
<evidence type="ECO:0000256" key="8">
    <source>
        <dbReference type="ARBA" id="ARBA00022605"/>
    </source>
</evidence>
<dbReference type="PANTHER" id="PTHR21403">
    <property type="entry name" value="ATP PHOSPHORIBOSYLTRANSFERASE ATP-PRTASE"/>
    <property type="match status" value="1"/>
</dbReference>
<name>A0A068RW23_9FUNG</name>
<protein>
    <recommendedName>
        <fullName evidence="6">ATP phosphoribosyltransferase</fullName>
        <ecNumber evidence="5">2.4.2.17</ecNumber>
    </recommendedName>
</protein>
<dbReference type="InterPro" id="IPR011322">
    <property type="entry name" value="N-reg_PII-like_a/b"/>
</dbReference>
<evidence type="ECO:0000256" key="4">
    <source>
        <dbReference type="ARBA" id="ARBA00009372"/>
    </source>
</evidence>
<evidence type="ECO:0000256" key="2">
    <source>
        <dbReference type="ARBA" id="ARBA00004496"/>
    </source>
</evidence>
<dbReference type="GO" id="GO:0000105">
    <property type="term" value="P:L-histidine biosynthetic process"/>
    <property type="evidence" value="ECO:0007669"/>
    <property type="project" value="UniProtKB-UniPathway"/>
</dbReference>
<dbReference type="InterPro" id="IPR001348">
    <property type="entry name" value="ATP_PRibTrfase_HisG"/>
</dbReference>
<dbReference type="FunFam" id="3.30.70.120:FF:000003">
    <property type="entry name" value="ATP phosphoribosyltransferase"/>
    <property type="match status" value="1"/>
</dbReference>
<keyword evidence="7" id="KW-0963">Cytoplasm</keyword>
<evidence type="ECO:0000256" key="11">
    <source>
        <dbReference type="ARBA" id="ARBA00022741"/>
    </source>
</evidence>
<feature type="domain" description="Histidine biosynthesis HisG C-terminal" evidence="15">
    <location>
        <begin position="243"/>
        <end position="313"/>
    </location>
</feature>
<dbReference type="AlphaFoldDB" id="A0A068RW23"/>
<dbReference type="FunFam" id="3.40.190.10:FF:000123">
    <property type="entry name" value="HIS1p ATP phosphoribosyltransferase"/>
    <property type="match status" value="1"/>
</dbReference>
<dbReference type="Pfam" id="PF01634">
    <property type="entry name" value="HisG"/>
    <property type="match status" value="1"/>
</dbReference>
<proteinExistence type="inferred from homology"/>
<dbReference type="EMBL" id="CBTN010000022">
    <property type="protein sequence ID" value="CDH54363.1"/>
    <property type="molecule type" value="Genomic_DNA"/>
</dbReference>
<dbReference type="Pfam" id="PF08029">
    <property type="entry name" value="HisG_C"/>
    <property type="match status" value="1"/>
</dbReference>
<dbReference type="SUPFAM" id="SSF54913">
    <property type="entry name" value="GlnB-like"/>
    <property type="match status" value="1"/>
</dbReference>
<dbReference type="PANTHER" id="PTHR21403:SF8">
    <property type="entry name" value="ATP PHOSPHORIBOSYLTRANSFERASE"/>
    <property type="match status" value="1"/>
</dbReference>
<evidence type="ECO:0000256" key="1">
    <source>
        <dbReference type="ARBA" id="ARBA00000915"/>
    </source>
</evidence>
<dbReference type="Gene3D" id="3.30.70.120">
    <property type="match status" value="1"/>
</dbReference>
<keyword evidence="8" id="KW-0028">Amino-acid biosynthesis</keyword>
<dbReference type="VEuPathDB" id="FungiDB:LCOR_05613.1"/>
<dbReference type="SUPFAM" id="SSF53850">
    <property type="entry name" value="Periplasmic binding protein-like II"/>
    <property type="match status" value="1"/>
</dbReference>
<dbReference type="Gene3D" id="3.40.190.10">
    <property type="entry name" value="Periplasmic binding protein-like II"/>
    <property type="match status" value="2"/>
</dbReference>
<keyword evidence="10" id="KW-0808">Transferase</keyword>
<evidence type="ECO:0000256" key="7">
    <source>
        <dbReference type="ARBA" id="ARBA00022490"/>
    </source>
</evidence>
<dbReference type="GO" id="GO:0003879">
    <property type="term" value="F:ATP phosphoribosyltransferase activity"/>
    <property type="evidence" value="ECO:0007669"/>
    <property type="project" value="UniProtKB-EC"/>
</dbReference>
<comment type="caution">
    <text evidence="16">The sequence shown here is derived from an EMBL/GenBank/DDBJ whole genome shotgun (WGS) entry which is preliminary data.</text>
</comment>
<dbReference type="EC" id="2.4.2.17" evidence="5"/>
<dbReference type="InterPro" id="IPR013820">
    <property type="entry name" value="ATP_PRibTrfase_cat"/>
</dbReference>
<evidence type="ECO:0000256" key="13">
    <source>
        <dbReference type="ARBA" id="ARBA00023102"/>
    </source>
</evidence>
<dbReference type="InterPro" id="IPR018198">
    <property type="entry name" value="ATP_PRibTrfase_CS"/>
</dbReference>
<keyword evidence="9 16" id="KW-0328">Glycosyltransferase</keyword>
<dbReference type="Proteomes" id="UP000027586">
    <property type="component" value="Unassembled WGS sequence"/>
</dbReference>
<evidence type="ECO:0000313" key="17">
    <source>
        <dbReference type="Proteomes" id="UP000027586"/>
    </source>
</evidence>
<feature type="domain" description="ATP phosphoribosyltransferase catalytic" evidence="14">
    <location>
        <begin position="81"/>
        <end position="239"/>
    </location>
</feature>
<comment type="catalytic activity">
    <reaction evidence="1">
        <text>1-(5-phospho-beta-D-ribosyl)-ATP + diphosphate = 5-phospho-alpha-D-ribose 1-diphosphate + ATP</text>
        <dbReference type="Rhea" id="RHEA:18473"/>
        <dbReference type="ChEBI" id="CHEBI:30616"/>
        <dbReference type="ChEBI" id="CHEBI:33019"/>
        <dbReference type="ChEBI" id="CHEBI:58017"/>
        <dbReference type="ChEBI" id="CHEBI:73183"/>
        <dbReference type="EC" id="2.4.2.17"/>
    </reaction>
</comment>
<dbReference type="InterPro" id="IPR015867">
    <property type="entry name" value="N-reg_PII/ATP_PRibTrfase_C"/>
</dbReference>
<evidence type="ECO:0000259" key="15">
    <source>
        <dbReference type="Pfam" id="PF08029"/>
    </source>
</evidence>
<dbReference type="NCBIfam" id="TIGR00070">
    <property type="entry name" value="hisG"/>
    <property type="match status" value="1"/>
</dbReference>
<reference evidence="16" key="1">
    <citation type="submission" date="2013-08" db="EMBL/GenBank/DDBJ databases">
        <title>Gene expansion shapes genome architecture in the human pathogen Lichtheimia corymbifera: an evolutionary genomics analysis in the ancient terrestrial Mucorales (Mucoromycotina).</title>
        <authorList>
            <person name="Schwartze V.U."/>
            <person name="Winter S."/>
            <person name="Shelest E."/>
            <person name="Marcet-Houben M."/>
            <person name="Horn F."/>
            <person name="Wehner S."/>
            <person name="Hoffmann K."/>
            <person name="Riege K."/>
            <person name="Sammeth M."/>
            <person name="Nowrousian M."/>
            <person name="Valiante V."/>
            <person name="Linde J."/>
            <person name="Jacobsen I.D."/>
            <person name="Marz M."/>
            <person name="Brakhage A.A."/>
            <person name="Gabaldon T."/>
            <person name="Bocker S."/>
            <person name="Voigt K."/>
        </authorList>
    </citation>
    <scope>NUCLEOTIDE SEQUENCE [LARGE SCALE GENOMIC DNA]</scope>
    <source>
        <strain evidence="16">FSU 9682</strain>
    </source>
</reference>
<evidence type="ECO:0000256" key="5">
    <source>
        <dbReference type="ARBA" id="ARBA00011946"/>
    </source>
</evidence>
<gene>
    <name evidence="16" type="ORF">LCOR_05613.1</name>
</gene>
<organism evidence="16 17">
    <name type="scientific">Lichtheimia corymbifera JMRC:FSU:9682</name>
    <dbReference type="NCBI Taxonomy" id="1263082"/>
    <lineage>
        <taxon>Eukaryota</taxon>
        <taxon>Fungi</taxon>
        <taxon>Fungi incertae sedis</taxon>
        <taxon>Mucoromycota</taxon>
        <taxon>Mucoromycotina</taxon>
        <taxon>Mucoromycetes</taxon>
        <taxon>Mucorales</taxon>
        <taxon>Lichtheimiaceae</taxon>
        <taxon>Lichtheimia</taxon>
    </lineage>
</organism>
<dbReference type="NCBIfam" id="TIGR03455">
    <property type="entry name" value="HisG_C-term"/>
    <property type="match status" value="1"/>
</dbReference>
<accession>A0A068RW23</accession>
<keyword evidence="11" id="KW-0547">Nucleotide-binding</keyword>
<keyword evidence="13" id="KW-0368">Histidine biosynthesis</keyword>
<dbReference type="OrthoDB" id="2574at2759"/>
<dbReference type="STRING" id="1263082.A0A068RW23"/>
<dbReference type="GO" id="GO:0005737">
    <property type="term" value="C:cytoplasm"/>
    <property type="evidence" value="ECO:0007669"/>
    <property type="project" value="UniProtKB-SubCell"/>
</dbReference>
<dbReference type="PROSITE" id="PS01316">
    <property type="entry name" value="ATP_P_PHORIBOSYLTR"/>
    <property type="match status" value="1"/>
</dbReference>
<evidence type="ECO:0000313" key="16">
    <source>
        <dbReference type="EMBL" id="CDH54363.1"/>
    </source>
</evidence>
<keyword evidence="12" id="KW-0067">ATP-binding</keyword>
<sequence length="319" mass="34722">MVVTKATTPPSSTHTENTTDTTMDFVKDLDNRLLFAVPKKGRLYEECLQLLHGSDIHFNRKSRQDIALSTNLPVALIFLPAADIPKYVAEGNVDLGITGQDMVVENEVEDKVTEKMKLGFGKCRLCVQVPIKGEYQSLDSLVGKRIVTSFDGYARKIFEPLDQATGKSTTISYVSGSVEAACALGLADGIIDLVESGETMRAAGLHDIHTLMSTESVLLANQKSQHKDLIEKITSRIRGVIAAKRFVLCTYNIERSKLSTAAAITPGRQGPTISSLESHEGWVAVSAMIETKQKGEIMDKLTEVGATDILVTAFTSCRV</sequence>
<evidence type="ECO:0000256" key="9">
    <source>
        <dbReference type="ARBA" id="ARBA00022676"/>
    </source>
</evidence>
<dbReference type="HAMAP" id="MF_00079">
    <property type="entry name" value="HisG_Long"/>
    <property type="match status" value="1"/>
</dbReference>
<evidence type="ECO:0000256" key="10">
    <source>
        <dbReference type="ARBA" id="ARBA00022679"/>
    </source>
</evidence>
<dbReference type="GO" id="GO:0005524">
    <property type="term" value="F:ATP binding"/>
    <property type="evidence" value="ECO:0007669"/>
    <property type="project" value="UniProtKB-KW"/>
</dbReference>
<dbReference type="InterPro" id="IPR020621">
    <property type="entry name" value="ATP-PRT_HisG_long"/>
</dbReference>
<evidence type="ECO:0000256" key="6">
    <source>
        <dbReference type="ARBA" id="ARBA00020998"/>
    </source>
</evidence>
<keyword evidence="17" id="KW-1185">Reference proteome</keyword>
<dbReference type="UniPathway" id="UPA00031">
    <property type="reaction ID" value="UER00006"/>
</dbReference>
<comment type="similarity">
    <text evidence="4">Belongs to the ATP phosphoribosyltransferase family.</text>
</comment>
<evidence type="ECO:0000259" key="14">
    <source>
        <dbReference type="Pfam" id="PF01634"/>
    </source>
</evidence>
<comment type="pathway">
    <text evidence="3">Amino-acid biosynthesis; L-histidine biosynthesis; L-histidine from 5-phospho-alpha-D-ribose 1-diphosphate: step 1/9.</text>
</comment>